<dbReference type="PANTHER" id="PTHR34853">
    <property type="match status" value="1"/>
</dbReference>
<dbReference type="EMBL" id="RBXR01000001">
    <property type="protein sequence ID" value="RKT73679.1"/>
    <property type="molecule type" value="Genomic_DNA"/>
</dbReference>
<dbReference type="Proteomes" id="UP000272729">
    <property type="component" value="Unassembled WGS sequence"/>
</dbReference>
<dbReference type="GO" id="GO:0004806">
    <property type="term" value="F:triacylglycerol lipase activity"/>
    <property type="evidence" value="ECO:0007669"/>
    <property type="project" value="InterPro"/>
</dbReference>
<dbReference type="PANTHER" id="PTHR34853:SF1">
    <property type="entry name" value="LIPASE 5"/>
    <property type="match status" value="1"/>
</dbReference>
<dbReference type="RefSeq" id="WP_121227633.1">
    <property type="nucleotide sequence ID" value="NZ_JBIUBA010000016.1"/>
</dbReference>
<name>A0A495XIV0_9PSEU</name>
<protein>
    <submittedName>
        <fullName evidence="2">Secretory lipase</fullName>
    </submittedName>
</protein>
<comment type="caution">
    <text evidence="2">The sequence shown here is derived from an EMBL/GenBank/DDBJ whole genome shotgun (WGS) entry which is preliminary data.</text>
</comment>
<evidence type="ECO:0000313" key="3">
    <source>
        <dbReference type="Proteomes" id="UP000272729"/>
    </source>
</evidence>
<organism evidence="2 3">
    <name type="scientific">Saccharothrix variisporea</name>
    <dbReference type="NCBI Taxonomy" id="543527"/>
    <lineage>
        <taxon>Bacteria</taxon>
        <taxon>Bacillati</taxon>
        <taxon>Actinomycetota</taxon>
        <taxon>Actinomycetes</taxon>
        <taxon>Pseudonocardiales</taxon>
        <taxon>Pseudonocardiaceae</taxon>
        <taxon>Saccharothrix</taxon>
    </lineage>
</organism>
<dbReference type="InterPro" id="IPR005152">
    <property type="entry name" value="Lipase_secreted"/>
</dbReference>
<dbReference type="OrthoDB" id="9798122at2"/>
<evidence type="ECO:0000313" key="2">
    <source>
        <dbReference type="EMBL" id="RKT73679.1"/>
    </source>
</evidence>
<dbReference type="Gene3D" id="1.10.260.130">
    <property type="match status" value="1"/>
</dbReference>
<dbReference type="SUPFAM" id="SSF53474">
    <property type="entry name" value="alpha/beta-Hydrolases"/>
    <property type="match status" value="1"/>
</dbReference>
<reference evidence="2 3" key="1">
    <citation type="submission" date="2018-10" db="EMBL/GenBank/DDBJ databases">
        <title>Sequencing the genomes of 1000 actinobacteria strains.</title>
        <authorList>
            <person name="Klenk H.-P."/>
        </authorList>
    </citation>
    <scope>NUCLEOTIDE SEQUENCE [LARGE SCALE GENOMIC DNA]</scope>
    <source>
        <strain evidence="2 3">DSM 43911</strain>
    </source>
</reference>
<feature type="signal peptide" evidence="1">
    <location>
        <begin position="1"/>
        <end position="29"/>
    </location>
</feature>
<dbReference type="GO" id="GO:0016042">
    <property type="term" value="P:lipid catabolic process"/>
    <property type="evidence" value="ECO:0007669"/>
    <property type="project" value="InterPro"/>
</dbReference>
<dbReference type="InterPro" id="IPR029058">
    <property type="entry name" value="AB_hydrolase_fold"/>
</dbReference>
<dbReference type="Gene3D" id="3.40.50.1820">
    <property type="entry name" value="alpha/beta hydrolase"/>
    <property type="match status" value="1"/>
</dbReference>
<dbReference type="Pfam" id="PF03583">
    <property type="entry name" value="LIP"/>
    <property type="match status" value="1"/>
</dbReference>
<gene>
    <name evidence="2" type="ORF">DFJ66_7016</name>
</gene>
<dbReference type="PIRSF" id="PIRSF029171">
    <property type="entry name" value="Esterase_LipA"/>
    <property type="match status" value="1"/>
</dbReference>
<feature type="chain" id="PRO_5019823472" evidence="1">
    <location>
        <begin position="30"/>
        <end position="401"/>
    </location>
</feature>
<keyword evidence="3" id="KW-1185">Reference proteome</keyword>
<accession>A0A495XIV0</accession>
<sequence length="401" mass="42078">MRLSARRWATAAMAAALATGLVAPTAAHAESFYDVPTTLPSRNGDVIRSEPADFFLDPVKLLRAPATARRVLYRSTDTHGNAIAVSGTVLTPHTPWPGPGPRPIIAYAPGTQGVGDECAPSRAMAMGSEYEGPFLSGLLLRGWGVVVTDYEGLGTPGMHTYVNRAAEAHAVLDSIRAAQRLPEADLPDAGPVAISGYSQGGGASAAAVELYKSYAPELDLKGAYAGAPPADLGVVAENLDGHYAAGFLGYALLSLNAAYPELDIPAVLNDQGKQLMAQVEHQCTAEAIAAHAFRQSKDLTEDGRPLEAYLGEEPYASRVEEQRIGVRKPGAPVLVVHSVLDDIVPYGQAAEMVRRWCAQGANVKLSSSLAPTHVGGAIAGYPEAFAWLEARFAGVPAKSNC</sequence>
<dbReference type="AlphaFoldDB" id="A0A495XIV0"/>
<proteinExistence type="predicted"/>
<evidence type="ECO:0000256" key="1">
    <source>
        <dbReference type="SAM" id="SignalP"/>
    </source>
</evidence>
<keyword evidence="1" id="KW-0732">Signal</keyword>